<dbReference type="Proteomes" id="UP001243989">
    <property type="component" value="Unassembled WGS sequence"/>
</dbReference>
<accession>A0AAJ0EHB8</accession>
<organism evidence="2 3">
    <name type="scientific">Colletotrichum phormii</name>
    <dbReference type="NCBI Taxonomy" id="359342"/>
    <lineage>
        <taxon>Eukaryota</taxon>
        <taxon>Fungi</taxon>
        <taxon>Dikarya</taxon>
        <taxon>Ascomycota</taxon>
        <taxon>Pezizomycotina</taxon>
        <taxon>Sordariomycetes</taxon>
        <taxon>Hypocreomycetidae</taxon>
        <taxon>Glomerellales</taxon>
        <taxon>Glomerellaceae</taxon>
        <taxon>Colletotrichum</taxon>
        <taxon>Colletotrichum acutatum species complex</taxon>
    </lineage>
</organism>
<evidence type="ECO:0000313" key="2">
    <source>
        <dbReference type="EMBL" id="KAK1638844.1"/>
    </source>
</evidence>
<feature type="compositionally biased region" description="Basic and acidic residues" evidence="1">
    <location>
        <begin position="25"/>
        <end position="73"/>
    </location>
</feature>
<dbReference type="AlphaFoldDB" id="A0AAJ0EHB8"/>
<comment type="caution">
    <text evidence="2">The sequence shown here is derived from an EMBL/GenBank/DDBJ whole genome shotgun (WGS) entry which is preliminary data.</text>
</comment>
<name>A0AAJ0EHB8_9PEZI</name>
<protein>
    <submittedName>
        <fullName evidence="2">Uncharacterized protein</fullName>
    </submittedName>
</protein>
<feature type="region of interest" description="Disordered" evidence="1">
    <location>
        <begin position="1"/>
        <end position="73"/>
    </location>
</feature>
<dbReference type="EMBL" id="JAHMHQ010000006">
    <property type="protein sequence ID" value="KAK1638844.1"/>
    <property type="molecule type" value="Genomic_DNA"/>
</dbReference>
<dbReference type="RefSeq" id="XP_060447451.1">
    <property type="nucleotide sequence ID" value="XM_060587682.1"/>
</dbReference>
<proteinExistence type="predicted"/>
<keyword evidence="3" id="KW-1185">Reference proteome</keyword>
<gene>
    <name evidence="2" type="ORF">BDP81DRAFT_392252</name>
</gene>
<evidence type="ECO:0000256" key="1">
    <source>
        <dbReference type="SAM" id="MobiDB-lite"/>
    </source>
</evidence>
<feature type="compositionally biased region" description="Low complexity" evidence="1">
    <location>
        <begin position="1"/>
        <end position="24"/>
    </location>
</feature>
<sequence>MTASHTSSQHNHTGSSSSKSAGKPPSDEKPSRKVRLDMFNKDNKDDLISRLHDGQSKTQTLEDKLGEHLAKLP</sequence>
<evidence type="ECO:0000313" key="3">
    <source>
        <dbReference type="Proteomes" id="UP001243989"/>
    </source>
</evidence>
<dbReference type="GeneID" id="85472544"/>
<reference evidence="2" key="1">
    <citation type="submission" date="2021-06" db="EMBL/GenBank/DDBJ databases">
        <title>Comparative genomics, transcriptomics and evolutionary studies reveal genomic signatures of adaptation to plant cell wall in hemibiotrophic fungi.</title>
        <authorList>
            <consortium name="DOE Joint Genome Institute"/>
            <person name="Baroncelli R."/>
            <person name="Diaz J.F."/>
            <person name="Benocci T."/>
            <person name="Peng M."/>
            <person name="Battaglia E."/>
            <person name="Haridas S."/>
            <person name="Andreopoulos W."/>
            <person name="Labutti K."/>
            <person name="Pangilinan J."/>
            <person name="Floch G.L."/>
            <person name="Makela M.R."/>
            <person name="Henrissat B."/>
            <person name="Grigoriev I.V."/>
            <person name="Crouch J.A."/>
            <person name="De Vries R.P."/>
            <person name="Sukno S.A."/>
            <person name="Thon M.R."/>
        </authorList>
    </citation>
    <scope>NUCLEOTIDE SEQUENCE</scope>
    <source>
        <strain evidence="2">CBS 102054</strain>
    </source>
</reference>